<name>A0AAU7S5Q9_9HYPH</name>
<protein>
    <recommendedName>
        <fullName evidence="2">GNAT family N-acetyltransferase</fullName>
    </recommendedName>
</protein>
<organism evidence="1">
    <name type="scientific">Rhizobium sp. ZPR3</name>
    <dbReference type="NCBI Taxonomy" id="3158967"/>
    <lineage>
        <taxon>Bacteria</taxon>
        <taxon>Pseudomonadati</taxon>
        <taxon>Pseudomonadota</taxon>
        <taxon>Alphaproteobacteria</taxon>
        <taxon>Hyphomicrobiales</taxon>
        <taxon>Rhizobiaceae</taxon>
        <taxon>Rhizobium/Agrobacterium group</taxon>
        <taxon>Rhizobium</taxon>
    </lineage>
</organism>
<accession>A0AAU7S5Q9</accession>
<dbReference type="AlphaFoldDB" id="A0AAU7S5Q9"/>
<sequence length="48" mass="5284">MQEKALGRRVLRKIAEDDFGALGDTSMLADRAVFNYLVANRQTKGDAA</sequence>
<keyword evidence="1" id="KW-0614">Plasmid</keyword>
<reference evidence="1" key="1">
    <citation type="submission" date="2024-06" db="EMBL/GenBank/DDBJ databases">
        <authorList>
            <person name="Li T."/>
            <person name="Gao R."/>
        </authorList>
    </citation>
    <scope>NUCLEOTIDE SEQUENCE</scope>
    <source>
        <strain evidence="1">ZPR3</strain>
        <plasmid evidence="1">unnamed2</plasmid>
    </source>
</reference>
<evidence type="ECO:0008006" key="2">
    <source>
        <dbReference type="Google" id="ProtNLM"/>
    </source>
</evidence>
<proteinExistence type="predicted"/>
<gene>
    <name evidence="1" type="ORF">ABM479_33045</name>
</gene>
<dbReference type="RefSeq" id="WP_349962872.1">
    <property type="nucleotide sequence ID" value="NZ_CP157962.1"/>
</dbReference>
<geneLocation type="plasmid" evidence="1">
    <name>unnamed2</name>
</geneLocation>
<dbReference type="EMBL" id="CP157962">
    <property type="protein sequence ID" value="XBT97675.1"/>
    <property type="molecule type" value="Genomic_DNA"/>
</dbReference>
<evidence type="ECO:0000313" key="1">
    <source>
        <dbReference type="EMBL" id="XBT97675.1"/>
    </source>
</evidence>